<sequence>MLVQAKLAVAAFTLAGSALLAEPVMPEVRTEILVGPYAVILGDRSPQLTLTERCVKADCALVEIVIRPEGGPVWRVEL</sequence>
<feature type="chain" id="PRO_5047263365" description="DUF2147 domain-containing protein" evidence="1">
    <location>
        <begin position="21"/>
        <end position="78"/>
    </location>
</feature>
<dbReference type="RefSeq" id="WP_343164810.1">
    <property type="nucleotide sequence ID" value="NZ_JBHRSV010000003.1"/>
</dbReference>
<evidence type="ECO:0000313" key="3">
    <source>
        <dbReference type="Proteomes" id="UP001595379"/>
    </source>
</evidence>
<proteinExistence type="predicted"/>
<dbReference type="EMBL" id="JBHRSV010000003">
    <property type="protein sequence ID" value="MFC2925407.1"/>
    <property type="molecule type" value="Genomic_DNA"/>
</dbReference>
<name>A0ABV6ZVE3_9PROT</name>
<dbReference type="Proteomes" id="UP001595379">
    <property type="component" value="Unassembled WGS sequence"/>
</dbReference>
<accession>A0ABV6ZVE3</accession>
<keyword evidence="3" id="KW-1185">Reference proteome</keyword>
<evidence type="ECO:0008006" key="4">
    <source>
        <dbReference type="Google" id="ProtNLM"/>
    </source>
</evidence>
<protein>
    <recommendedName>
        <fullName evidence="4">DUF2147 domain-containing protein</fullName>
    </recommendedName>
</protein>
<gene>
    <name evidence="2" type="ORF">ACFOOR_04735</name>
</gene>
<keyword evidence="1" id="KW-0732">Signal</keyword>
<evidence type="ECO:0000313" key="2">
    <source>
        <dbReference type="EMBL" id="MFC2925407.1"/>
    </source>
</evidence>
<feature type="signal peptide" evidence="1">
    <location>
        <begin position="1"/>
        <end position="20"/>
    </location>
</feature>
<reference evidence="3" key="1">
    <citation type="journal article" date="2019" name="Int. J. Syst. Evol. Microbiol.">
        <title>The Global Catalogue of Microorganisms (GCM) 10K type strain sequencing project: providing services to taxonomists for standard genome sequencing and annotation.</title>
        <authorList>
            <consortium name="The Broad Institute Genomics Platform"/>
            <consortium name="The Broad Institute Genome Sequencing Center for Infectious Disease"/>
            <person name="Wu L."/>
            <person name="Ma J."/>
        </authorList>
    </citation>
    <scope>NUCLEOTIDE SEQUENCE [LARGE SCALE GENOMIC DNA]</scope>
    <source>
        <strain evidence="3">KCTC 52487</strain>
    </source>
</reference>
<comment type="caution">
    <text evidence="2">The sequence shown here is derived from an EMBL/GenBank/DDBJ whole genome shotgun (WGS) entry which is preliminary data.</text>
</comment>
<organism evidence="2 3">
    <name type="scientific">Hyphobacterium vulgare</name>
    <dbReference type="NCBI Taxonomy" id="1736751"/>
    <lineage>
        <taxon>Bacteria</taxon>
        <taxon>Pseudomonadati</taxon>
        <taxon>Pseudomonadota</taxon>
        <taxon>Alphaproteobacteria</taxon>
        <taxon>Maricaulales</taxon>
        <taxon>Maricaulaceae</taxon>
        <taxon>Hyphobacterium</taxon>
    </lineage>
</organism>
<evidence type="ECO:0000256" key="1">
    <source>
        <dbReference type="SAM" id="SignalP"/>
    </source>
</evidence>